<evidence type="ECO:0000313" key="4">
    <source>
        <dbReference type="EMBL" id="GAE87710.1"/>
    </source>
</evidence>
<keyword evidence="5" id="KW-1185">Reference proteome</keyword>
<sequence length="180" mass="21323">MPKFNTSNPETTKYLLDVVKYWTVEFGVDGWRLDAADEVDRKFWRKLRDMLKDINKDVVLVGEIFDEASSWLWGDQFDSVMNYPLKAMINDLFAYRSIDTEIFRMRINSYIMKLHKKVLNSLVNIISTHDTPRFLTLCDGDEKRFELQRYFNLPFRESPSYTTVMKLGWKAKEIPIAEGQ</sequence>
<gene>
    <name evidence="4" type="ORF">JCM21531_1104</name>
</gene>
<evidence type="ECO:0000256" key="1">
    <source>
        <dbReference type="ARBA" id="ARBA00022801"/>
    </source>
</evidence>
<reference evidence="4" key="1">
    <citation type="journal article" date="2014" name="Genome Announc.">
        <title>Draft Genome Sequence of Clostridium straminisolvens Strain JCM 21531T, Isolated from a Cellulose-Degrading Bacterial Community.</title>
        <authorList>
            <person name="Yuki M."/>
            <person name="Oshima K."/>
            <person name="Suda W."/>
            <person name="Sakamoto M."/>
            <person name="Kitamura K."/>
            <person name="Iida T."/>
            <person name="Hattori M."/>
            <person name="Ohkuma M."/>
        </authorList>
    </citation>
    <scope>NUCLEOTIDE SEQUENCE [LARGE SCALE GENOMIC DNA]</scope>
    <source>
        <strain evidence="4">JCM 21531</strain>
    </source>
</reference>
<dbReference type="Pfam" id="PF00128">
    <property type="entry name" value="Alpha-amylase"/>
    <property type="match status" value="1"/>
</dbReference>
<organism evidence="4 5">
    <name type="scientific">Acetivibrio straminisolvens JCM 21531</name>
    <dbReference type="NCBI Taxonomy" id="1294263"/>
    <lineage>
        <taxon>Bacteria</taxon>
        <taxon>Bacillati</taxon>
        <taxon>Bacillota</taxon>
        <taxon>Clostridia</taxon>
        <taxon>Eubacteriales</taxon>
        <taxon>Oscillospiraceae</taxon>
        <taxon>Acetivibrio</taxon>
    </lineage>
</organism>
<dbReference type="SUPFAM" id="SSF51445">
    <property type="entry name" value="(Trans)glycosidases"/>
    <property type="match status" value="1"/>
</dbReference>
<comment type="caution">
    <text evidence="4">The sequence shown here is derived from an EMBL/GenBank/DDBJ whole genome shotgun (WGS) entry which is preliminary data.</text>
</comment>
<dbReference type="GO" id="GO:0005975">
    <property type="term" value="P:carbohydrate metabolic process"/>
    <property type="evidence" value="ECO:0007669"/>
    <property type="project" value="InterPro"/>
</dbReference>
<evidence type="ECO:0000313" key="5">
    <source>
        <dbReference type="Proteomes" id="UP000019109"/>
    </source>
</evidence>
<evidence type="ECO:0000259" key="3">
    <source>
        <dbReference type="Pfam" id="PF00128"/>
    </source>
</evidence>
<evidence type="ECO:0000256" key="2">
    <source>
        <dbReference type="ARBA" id="ARBA00023295"/>
    </source>
</evidence>
<name>W4V2K4_9FIRM</name>
<dbReference type="PANTHER" id="PTHR10357">
    <property type="entry name" value="ALPHA-AMYLASE FAMILY MEMBER"/>
    <property type="match status" value="1"/>
</dbReference>
<dbReference type="GO" id="GO:0016798">
    <property type="term" value="F:hydrolase activity, acting on glycosyl bonds"/>
    <property type="evidence" value="ECO:0007669"/>
    <property type="project" value="UniProtKB-KW"/>
</dbReference>
<protein>
    <submittedName>
        <fullName evidence="4">Neopullulanase</fullName>
    </submittedName>
</protein>
<accession>W4V2K4</accession>
<dbReference type="Proteomes" id="UP000019109">
    <property type="component" value="Unassembled WGS sequence"/>
</dbReference>
<keyword evidence="1" id="KW-0378">Hydrolase</keyword>
<proteinExistence type="predicted"/>
<dbReference type="EMBL" id="BAVR01000009">
    <property type="protein sequence ID" value="GAE87710.1"/>
    <property type="molecule type" value="Genomic_DNA"/>
</dbReference>
<dbReference type="PANTHER" id="PTHR10357:SF210">
    <property type="entry name" value="MALTODEXTRIN GLUCOSIDASE"/>
    <property type="match status" value="1"/>
</dbReference>
<dbReference type="Gene3D" id="3.20.20.80">
    <property type="entry name" value="Glycosidases"/>
    <property type="match status" value="1"/>
</dbReference>
<dbReference type="InterPro" id="IPR017853">
    <property type="entry name" value="GH"/>
</dbReference>
<dbReference type="STRING" id="1294263.JCM21531_1104"/>
<feature type="domain" description="Glycosyl hydrolase family 13 catalytic" evidence="3">
    <location>
        <begin position="1"/>
        <end position="146"/>
    </location>
</feature>
<dbReference type="InterPro" id="IPR006047">
    <property type="entry name" value="GH13_cat_dom"/>
</dbReference>
<dbReference type="AlphaFoldDB" id="W4V2K4"/>
<keyword evidence="2" id="KW-0326">Glycosidase</keyword>